<evidence type="ECO:0000313" key="1">
    <source>
        <dbReference type="EMBL" id="CAF4445253.1"/>
    </source>
</evidence>
<name>A0A8S3BWF8_9BILA</name>
<dbReference type="Proteomes" id="UP000681967">
    <property type="component" value="Unassembled WGS sequence"/>
</dbReference>
<proteinExistence type="predicted"/>
<dbReference type="EMBL" id="CAJOBJ010088543">
    <property type="protein sequence ID" value="CAF4531287.1"/>
    <property type="molecule type" value="Genomic_DNA"/>
</dbReference>
<dbReference type="Proteomes" id="UP000681720">
    <property type="component" value="Unassembled WGS sequence"/>
</dbReference>
<gene>
    <name evidence="1" type="ORF">BYL167_LOCUS33509</name>
    <name evidence="2" type="ORF">GIL414_LOCUS36038</name>
    <name evidence="3" type="ORF">GIL414_LOCUS49006</name>
</gene>
<feature type="non-terminal residue" evidence="3">
    <location>
        <position position="46"/>
    </location>
</feature>
<evidence type="ECO:0000313" key="4">
    <source>
        <dbReference type="Proteomes" id="UP000681720"/>
    </source>
</evidence>
<dbReference type="EMBL" id="CAJOBH010065282">
    <property type="protein sequence ID" value="CAF4445253.1"/>
    <property type="molecule type" value="Genomic_DNA"/>
</dbReference>
<reference evidence="3" key="1">
    <citation type="submission" date="2021-02" db="EMBL/GenBank/DDBJ databases">
        <authorList>
            <person name="Nowell W R."/>
        </authorList>
    </citation>
    <scope>NUCLEOTIDE SEQUENCE</scope>
</reference>
<evidence type="ECO:0000313" key="3">
    <source>
        <dbReference type="EMBL" id="CAF4842778.1"/>
    </source>
</evidence>
<evidence type="ECO:0000313" key="2">
    <source>
        <dbReference type="EMBL" id="CAF4531287.1"/>
    </source>
</evidence>
<dbReference type="AlphaFoldDB" id="A0A8S3BWF8"/>
<dbReference type="EMBL" id="CAJOBJ010160180">
    <property type="protein sequence ID" value="CAF4842778.1"/>
    <property type="molecule type" value="Genomic_DNA"/>
</dbReference>
<sequence length="46" mass="4970">MTPTRNAYWDPIITAPTKLFVETKPMSISAQHSHVVSSSSPSSPSP</sequence>
<accession>A0A8S3BWF8</accession>
<organism evidence="3 4">
    <name type="scientific">Rotaria magnacalcarata</name>
    <dbReference type="NCBI Taxonomy" id="392030"/>
    <lineage>
        <taxon>Eukaryota</taxon>
        <taxon>Metazoa</taxon>
        <taxon>Spiralia</taxon>
        <taxon>Gnathifera</taxon>
        <taxon>Rotifera</taxon>
        <taxon>Eurotatoria</taxon>
        <taxon>Bdelloidea</taxon>
        <taxon>Philodinida</taxon>
        <taxon>Philodinidae</taxon>
        <taxon>Rotaria</taxon>
    </lineage>
</organism>
<protein>
    <submittedName>
        <fullName evidence="3">Uncharacterized protein</fullName>
    </submittedName>
</protein>
<comment type="caution">
    <text evidence="3">The sequence shown here is derived from an EMBL/GenBank/DDBJ whole genome shotgun (WGS) entry which is preliminary data.</text>
</comment>